<feature type="compositionally biased region" description="Polar residues" evidence="1">
    <location>
        <begin position="173"/>
        <end position="186"/>
    </location>
</feature>
<feature type="compositionally biased region" description="Acidic residues" evidence="1">
    <location>
        <begin position="121"/>
        <end position="130"/>
    </location>
</feature>
<feature type="compositionally biased region" description="Polar residues" evidence="1">
    <location>
        <begin position="145"/>
        <end position="154"/>
    </location>
</feature>
<proteinExistence type="predicted"/>
<sequence length="238" mass="25573">MSGRNFRGGYAGKIAASNISLPSRIKCSRCGLVKNLQSYSKNQQLLLQQKIHRTTGFNAATEGVVPCTICTAAQQTEMQCQDCDQWKAKELFSKTQRRTPDTATCFKCMTARADLEPGGYSDDDIDDDSDSDRGYGSDHYSDDGITSQPGTMTGMSLRGGTSAGGVRLPMTSAGPSTGQSAASTTAEPAPQKKGNWARIEKRPKQPNVEARAAIGQKETKHKDAHPDDDIEVASSDSE</sequence>
<protein>
    <recommendedName>
        <fullName evidence="2">Stc1 domain-containing protein</fullName>
    </recommendedName>
</protein>
<dbReference type="AlphaFoldDB" id="A0A6A7BW48"/>
<evidence type="ECO:0000256" key="1">
    <source>
        <dbReference type="SAM" id="MobiDB-lite"/>
    </source>
</evidence>
<reference evidence="3" key="1">
    <citation type="journal article" date="2020" name="Stud. Mycol.">
        <title>101 Dothideomycetes genomes: a test case for predicting lifestyles and emergence of pathogens.</title>
        <authorList>
            <person name="Haridas S."/>
            <person name="Albert R."/>
            <person name="Binder M."/>
            <person name="Bloem J."/>
            <person name="Labutti K."/>
            <person name="Salamov A."/>
            <person name="Andreopoulos B."/>
            <person name="Baker S."/>
            <person name="Barry K."/>
            <person name="Bills G."/>
            <person name="Bluhm B."/>
            <person name="Cannon C."/>
            <person name="Castanera R."/>
            <person name="Culley D."/>
            <person name="Daum C."/>
            <person name="Ezra D."/>
            <person name="Gonzalez J."/>
            <person name="Henrissat B."/>
            <person name="Kuo A."/>
            <person name="Liang C."/>
            <person name="Lipzen A."/>
            <person name="Lutzoni F."/>
            <person name="Magnuson J."/>
            <person name="Mondo S."/>
            <person name="Nolan M."/>
            <person name="Ohm R."/>
            <person name="Pangilinan J."/>
            <person name="Park H.-J."/>
            <person name="Ramirez L."/>
            <person name="Alfaro M."/>
            <person name="Sun H."/>
            <person name="Tritt A."/>
            <person name="Yoshinaga Y."/>
            <person name="Zwiers L.-H."/>
            <person name="Turgeon B."/>
            <person name="Goodwin S."/>
            <person name="Spatafora J."/>
            <person name="Crous P."/>
            <person name="Grigoriev I."/>
        </authorList>
    </citation>
    <scope>NUCLEOTIDE SEQUENCE</scope>
    <source>
        <strain evidence="3">CBS 480.64</strain>
    </source>
</reference>
<feature type="compositionally biased region" description="Basic and acidic residues" evidence="1">
    <location>
        <begin position="131"/>
        <end position="142"/>
    </location>
</feature>
<organism evidence="3 4">
    <name type="scientific">Piedraia hortae CBS 480.64</name>
    <dbReference type="NCBI Taxonomy" id="1314780"/>
    <lineage>
        <taxon>Eukaryota</taxon>
        <taxon>Fungi</taxon>
        <taxon>Dikarya</taxon>
        <taxon>Ascomycota</taxon>
        <taxon>Pezizomycotina</taxon>
        <taxon>Dothideomycetes</taxon>
        <taxon>Dothideomycetidae</taxon>
        <taxon>Capnodiales</taxon>
        <taxon>Piedraiaceae</taxon>
        <taxon>Piedraia</taxon>
    </lineage>
</organism>
<name>A0A6A7BW48_9PEZI</name>
<feature type="compositionally biased region" description="Basic and acidic residues" evidence="1">
    <location>
        <begin position="217"/>
        <end position="227"/>
    </location>
</feature>
<dbReference type="OrthoDB" id="3514033at2759"/>
<dbReference type="Proteomes" id="UP000799421">
    <property type="component" value="Unassembled WGS sequence"/>
</dbReference>
<keyword evidence="4" id="KW-1185">Reference proteome</keyword>
<evidence type="ECO:0000259" key="2">
    <source>
        <dbReference type="Pfam" id="PF12898"/>
    </source>
</evidence>
<feature type="compositionally biased region" description="Acidic residues" evidence="1">
    <location>
        <begin position="228"/>
        <end position="238"/>
    </location>
</feature>
<evidence type="ECO:0000313" key="4">
    <source>
        <dbReference type="Proteomes" id="UP000799421"/>
    </source>
</evidence>
<dbReference type="Pfam" id="PF12898">
    <property type="entry name" value="Stc1"/>
    <property type="match status" value="1"/>
</dbReference>
<feature type="region of interest" description="Disordered" evidence="1">
    <location>
        <begin position="117"/>
        <end position="238"/>
    </location>
</feature>
<evidence type="ECO:0000313" key="3">
    <source>
        <dbReference type="EMBL" id="KAF2859434.1"/>
    </source>
</evidence>
<accession>A0A6A7BW48</accession>
<gene>
    <name evidence="3" type="ORF">K470DRAFT_258918</name>
</gene>
<dbReference type="InterPro" id="IPR024630">
    <property type="entry name" value="Stc1"/>
</dbReference>
<dbReference type="EMBL" id="MU005993">
    <property type="protein sequence ID" value="KAF2859434.1"/>
    <property type="molecule type" value="Genomic_DNA"/>
</dbReference>
<feature type="domain" description="Stc1" evidence="2">
    <location>
        <begin position="26"/>
        <end position="109"/>
    </location>
</feature>